<proteinExistence type="predicted"/>
<organism evidence="1 2">
    <name type="scientific">Fusarium oxysporum f. sp. cubense (strain race 1)</name>
    <name type="common">Panama disease fungus</name>
    <dbReference type="NCBI Taxonomy" id="1229664"/>
    <lineage>
        <taxon>Eukaryota</taxon>
        <taxon>Fungi</taxon>
        <taxon>Dikarya</taxon>
        <taxon>Ascomycota</taxon>
        <taxon>Pezizomycotina</taxon>
        <taxon>Sordariomycetes</taxon>
        <taxon>Hypocreomycetidae</taxon>
        <taxon>Hypocreales</taxon>
        <taxon>Nectriaceae</taxon>
        <taxon>Fusarium</taxon>
        <taxon>Fusarium oxysporum species complex</taxon>
    </lineage>
</organism>
<dbReference type="EMBL" id="KB730215">
    <property type="protein sequence ID" value="ENH69981.1"/>
    <property type="molecule type" value="Genomic_DNA"/>
</dbReference>
<dbReference type="Proteomes" id="UP000016928">
    <property type="component" value="Unassembled WGS sequence"/>
</dbReference>
<sequence>ICEDLCLHCYIDTRTHATFRHIDSPDCKSRRITLSNLCSLCKRWSNIAQRVLYHTYGFPERSDRGDIRFCRTICEKPELGRFVERIYLKYVPQLDWDLDQEDDAWLLKSLDKFSDILNLPPTPFNFKHRSVVSVYYTNHLASSTKYRRSSNGYSKSRPSDAAIKETIQQSSEYFSS</sequence>
<dbReference type="VEuPathDB" id="FungiDB:FOC1_g10009488"/>
<name>N4UME3_FUSC1</name>
<protein>
    <submittedName>
        <fullName evidence="1">Uncharacterized protein</fullName>
    </submittedName>
</protein>
<dbReference type="HOGENOM" id="CLU_1528741_0_0_1"/>
<dbReference type="AlphaFoldDB" id="N4UME3"/>
<gene>
    <name evidence="1" type="ORF">FOC1_g10009488</name>
</gene>
<dbReference type="OrthoDB" id="2520703at2759"/>
<evidence type="ECO:0000313" key="2">
    <source>
        <dbReference type="Proteomes" id="UP000016928"/>
    </source>
</evidence>
<evidence type="ECO:0000313" key="1">
    <source>
        <dbReference type="EMBL" id="ENH69981.1"/>
    </source>
</evidence>
<feature type="non-terminal residue" evidence="1">
    <location>
        <position position="1"/>
    </location>
</feature>
<accession>N4UME3</accession>
<reference evidence="2" key="2">
    <citation type="journal article" date="2014" name="PLoS ONE">
        <title>Genome and Transcriptome Analysis of the Fungal Pathogen Fusarium oxysporum f. sp. cubense Causing Banana Vascular Wilt Disease.</title>
        <authorList>
            <person name="Guo L."/>
            <person name="Han L."/>
            <person name="Yang L."/>
            <person name="Zeng H."/>
            <person name="Fan D."/>
            <person name="Zhu Y."/>
            <person name="Feng Y."/>
            <person name="Wang G."/>
            <person name="Peng C."/>
            <person name="Jiang X."/>
            <person name="Zhou D."/>
            <person name="Ni P."/>
            <person name="Liang C."/>
            <person name="Liu L."/>
            <person name="Wang J."/>
            <person name="Mao C."/>
            <person name="Fang X."/>
            <person name="Peng M."/>
            <person name="Huang J."/>
        </authorList>
    </citation>
    <scope>NUCLEOTIDE SEQUENCE [LARGE SCALE GENOMIC DNA]</scope>
    <source>
        <strain evidence="2">race 1</strain>
    </source>
</reference>
<reference evidence="2" key="1">
    <citation type="submission" date="2012-09" db="EMBL/GenBank/DDBJ databases">
        <title>Genome sequencing and comparative transcriptomics of race 1 and race 4 of banana pathogen: Fusarium oxysporum f. sp. cubense.</title>
        <authorList>
            <person name="Fang X."/>
            <person name="Huang J."/>
        </authorList>
    </citation>
    <scope>NUCLEOTIDE SEQUENCE [LARGE SCALE GENOMIC DNA]</scope>
    <source>
        <strain evidence="2">race 1</strain>
    </source>
</reference>